<proteinExistence type="predicted"/>
<protein>
    <recommendedName>
        <fullName evidence="3">YD repeat-containing protein</fullName>
    </recommendedName>
</protein>
<dbReference type="AlphaFoldDB" id="A0A4R0H5A6"/>
<evidence type="ECO:0000313" key="1">
    <source>
        <dbReference type="EMBL" id="TCC03970.1"/>
    </source>
</evidence>
<dbReference type="Proteomes" id="UP000292346">
    <property type="component" value="Unassembled WGS sequence"/>
</dbReference>
<reference evidence="1 2" key="1">
    <citation type="submission" date="2019-02" db="EMBL/GenBank/DDBJ databases">
        <title>Kribbella capetownensis sp. nov. and Kribbella speibonae sp. nov., isolated from soil.</title>
        <authorList>
            <person name="Curtis S.M."/>
            <person name="Norton I."/>
            <person name="Everest G.J."/>
            <person name="Meyers P.R."/>
        </authorList>
    </citation>
    <scope>NUCLEOTIDE SEQUENCE [LARGE SCALE GENOMIC DNA]</scope>
    <source>
        <strain evidence="1 2">KCTC 29219</strain>
    </source>
</reference>
<evidence type="ECO:0008006" key="3">
    <source>
        <dbReference type="Google" id="ProtNLM"/>
    </source>
</evidence>
<gene>
    <name evidence="1" type="ORF">E0H45_33250</name>
</gene>
<organism evidence="1 2">
    <name type="scientific">Kribbella soli</name>
    <dbReference type="NCBI Taxonomy" id="1124743"/>
    <lineage>
        <taxon>Bacteria</taxon>
        <taxon>Bacillati</taxon>
        <taxon>Actinomycetota</taxon>
        <taxon>Actinomycetes</taxon>
        <taxon>Propionibacteriales</taxon>
        <taxon>Kribbellaceae</taxon>
        <taxon>Kribbella</taxon>
    </lineage>
</organism>
<dbReference type="OrthoDB" id="311748at2"/>
<dbReference type="EMBL" id="SJJZ01000004">
    <property type="protein sequence ID" value="TCC03970.1"/>
    <property type="molecule type" value="Genomic_DNA"/>
</dbReference>
<name>A0A4R0H5A6_9ACTN</name>
<sequence length="90" mass="9962">MTYDRNRLTKTVTGATTLNQRYDPFGRSTTADVGTQVVEQNAYGGYDRLVRQQKFDAAGTPAFTRNQTYDPFDRVTNQSEKIGAAASTST</sequence>
<evidence type="ECO:0000313" key="2">
    <source>
        <dbReference type="Proteomes" id="UP000292346"/>
    </source>
</evidence>
<comment type="caution">
    <text evidence="1">The sequence shown here is derived from an EMBL/GenBank/DDBJ whole genome shotgun (WGS) entry which is preliminary data.</text>
</comment>
<keyword evidence="2" id="KW-1185">Reference proteome</keyword>
<dbReference type="RefSeq" id="WP_131344805.1">
    <property type="nucleotide sequence ID" value="NZ_SJJZ01000004.1"/>
</dbReference>
<dbReference type="Gene3D" id="2.180.10.10">
    <property type="entry name" value="RHS repeat-associated core"/>
    <property type="match status" value="1"/>
</dbReference>
<accession>A0A4R0H5A6</accession>